<name>A0ACB6RSR0_9PLEO</name>
<dbReference type="Proteomes" id="UP000799754">
    <property type="component" value="Unassembled WGS sequence"/>
</dbReference>
<keyword evidence="2" id="KW-1185">Reference proteome</keyword>
<dbReference type="EMBL" id="MU006729">
    <property type="protein sequence ID" value="KAF2624763.1"/>
    <property type="molecule type" value="Genomic_DNA"/>
</dbReference>
<sequence>MHIAWCTTLFIFSLANVADALRSGNWCPRACDLTLGYATFNDTDPWLSRKVRQCRSDLRITSLYLCFDEFCNWNDGEIPKFLAENSKWCDEHAGVTLPPFHDIVDRWTPEDRAQLPRHSAEKAIKWPILNTAVLPEKDFFERAFTTLDAAFFEYDIHLVYGWYMYYFWVILISFGIGTRLLSLITNIRRREWQAVASDESTAPKHQRGFLSLPHAWIKRYVTVPAAFGERCSQPLGWCTIPPRAQTLTIAAFILLNAVLCCASYRLTDGNLYWPKKSAQLLRFASDRTGIISLANFPLVWLFGMRNDVLMWLTGWGFGTYNAFHRWAARVATLQAVIHSLGYTLMIFDSGGFAHFLAYWKKHYFWNGELATIAMSLLLVFSFYGIRRAHYEFFLVTHIALSIAALWSMYYHVEIFTNGEWNIFIWPCLFVWIFDRMLRGLRILAFDWKFWSTKAIVSYDPASNLVHMNVPMLRNRIAPKPGTYYYIYVLNDLLYVHQNHPFTLAYVASPKENEHIRLSPVSSRPSTRHSNSASSSESDALLAPKHAEVSGASMVYLIRPYDGFTSRLKKHCLSRPKTLRVNIEGPYGHSVPLREYSNILFVVGGTGVAVPLSHLAHLLGSESTVQSVKIVWAVREHAFLASMLQEFKPLLGDERCTLEVHVTQGVEHKDDIPDHTPRGVTIVVGRPNVHLSVEGSAQDAGQQSLAIVACGPVKMADEARKASVQMLADGFRGVDYFEESFKW</sequence>
<proteinExistence type="predicted"/>
<evidence type="ECO:0000313" key="1">
    <source>
        <dbReference type="EMBL" id="KAF2624763.1"/>
    </source>
</evidence>
<evidence type="ECO:0000313" key="2">
    <source>
        <dbReference type="Proteomes" id="UP000799754"/>
    </source>
</evidence>
<comment type="caution">
    <text evidence="1">The sequence shown here is derived from an EMBL/GenBank/DDBJ whole genome shotgun (WGS) entry which is preliminary data.</text>
</comment>
<accession>A0ACB6RSR0</accession>
<protein>
    <submittedName>
        <fullName evidence="1">Ferric-chelate reductase-like protein</fullName>
    </submittedName>
</protein>
<gene>
    <name evidence="1" type="ORF">BU25DRAFT_413305</name>
</gene>
<reference evidence="1" key="1">
    <citation type="journal article" date="2020" name="Stud. Mycol.">
        <title>101 Dothideomycetes genomes: a test case for predicting lifestyles and emergence of pathogens.</title>
        <authorList>
            <person name="Haridas S."/>
            <person name="Albert R."/>
            <person name="Binder M."/>
            <person name="Bloem J."/>
            <person name="Labutti K."/>
            <person name="Salamov A."/>
            <person name="Andreopoulos B."/>
            <person name="Baker S."/>
            <person name="Barry K."/>
            <person name="Bills G."/>
            <person name="Bluhm B."/>
            <person name="Cannon C."/>
            <person name="Castanera R."/>
            <person name="Culley D."/>
            <person name="Daum C."/>
            <person name="Ezra D."/>
            <person name="Gonzalez J."/>
            <person name="Henrissat B."/>
            <person name="Kuo A."/>
            <person name="Liang C."/>
            <person name="Lipzen A."/>
            <person name="Lutzoni F."/>
            <person name="Magnuson J."/>
            <person name="Mondo S."/>
            <person name="Nolan M."/>
            <person name="Ohm R."/>
            <person name="Pangilinan J."/>
            <person name="Park H.-J."/>
            <person name="Ramirez L."/>
            <person name="Alfaro M."/>
            <person name="Sun H."/>
            <person name="Tritt A."/>
            <person name="Yoshinaga Y."/>
            <person name="Zwiers L.-H."/>
            <person name="Turgeon B."/>
            <person name="Goodwin S."/>
            <person name="Spatafora J."/>
            <person name="Crous P."/>
            <person name="Grigoriev I."/>
        </authorList>
    </citation>
    <scope>NUCLEOTIDE SEQUENCE</scope>
    <source>
        <strain evidence="1">CBS 525.71</strain>
    </source>
</reference>
<organism evidence="1 2">
    <name type="scientific">Macroventuria anomochaeta</name>
    <dbReference type="NCBI Taxonomy" id="301207"/>
    <lineage>
        <taxon>Eukaryota</taxon>
        <taxon>Fungi</taxon>
        <taxon>Dikarya</taxon>
        <taxon>Ascomycota</taxon>
        <taxon>Pezizomycotina</taxon>
        <taxon>Dothideomycetes</taxon>
        <taxon>Pleosporomycetidae</taxon>
        <taxon>Pleosporales</taxon>
        <taxon>Pleosporineae</taxon>
        <taxon>Didymellaceae</taxon>
        <taxon>Macroventuria</taxon>
    </lineage>
</organism>